<dbReference type="NCBIfam" id="TIGR03558">
    <property type="entry name" value="oxido_grp_1"/>
    <property type="match status" value="1"/>
</dbReference>
<accession>A0A5E4WIQ0</accession>
<dbReference type="PANTHER" id="PTHR30137:SF20">
    <property type="entry name" value="N-ACETYL-S-ALKYLCYSTEINE MONOOXYGENASE"/>
    <property type="match status" value="1"/>
</dbReference>
<reference evidence="4 5" key="1">
    <citation type="submission" date="2019-08" db="EMBL/GenBank/DDBJ databases">
        <authorList>
            <person name="Peeters C."/>
        </authorList>
    </citation>
    <scope>NUCLEOTIDE SEQUENCE [LARGE SCALE GENOMIC DNA]</scope>
    <source>
        <strain evidence="4 5">LMG 31114</strain>
    </source>
</reference>
<dbReference type="Pfam" id="PF00296">
    <property type="entry name" value="Bac_luciferase"/>
    <property type="match status" value="1"/>
</dbReference>
<dbReference type="InterPro" id="IPR019949">
    <property type="entry name" value="CmoO-like"/>
</dbReference>
<proteinExistence type="predicted"/>
<evidence type="ECO:0000259" key="3">
    <source>
        <dbReference type="Pfam" id="PF00296"/>
    </source>
</evidence>
<evidence type="ECO:0000256" key="2">
    <source>
        <dbReference type="ARBA" id="ARBA00074555"/>
    </source>
</evidence>
<dbReference type="GO" id="GO:0005829">
    <property type="term" value="C:cytosol"/>
    <property type="evidence" value="ECO:0007669"/>
    <property type="project" value="TreeGrafter"/>
</dbReference>
<dbReference type="Gene3D" id="3.20.20.30">
    <property type="entry name" value="Luciferase-like domain"/>
    <property type="match status" value="1"/>
</dbReference>
<dbReference type="FunFam" id="3.20.20.30:FF:000002">
    <property type="entry name" value="LLM class flavin-dependent oxidoreductase"/>
    <property type="match status" value="1"/>
</dbReference>
<dbReference type="GO" id="GO:0016705">
    <property type="term" value="F:oxidoreductase activity, acting on paired donors, with incorporation or reduction of molecular oxygen"/>
    <property type="evidence" value="ECO:0007669"/>
    <property type="project" value="InterPro"/>
</dbReference>
<feature type="domain" description="Luciferase-like" evidence="3">
    <location>
        <begin position="46"/>
        <end position="334"/>
    </location>
</feature>
<dbReference type="SUPFAM" id="SSF51679">
    <property type="entry name" value="Bacterial luciferase-like"/>
    <property type="match status" value="1"/>
</dbReference>
<protein>
    <recommendedName>
        <fullName evidence="2">Luciferase-like monooxygenase</fullName>
    </recommendedName>
</protein>
<dbReference type="PANTHER" id="PTHR30137">
    <property type="entry name" value="LUCIFERASE-LIKE MONOOXYGENASE"/>
    <property type="match status" value="1"/>
</dbReference>
<evidence type="ECO:0000313" key="5">
    <source>
        <dbReference type="Proteomes" id="UP000366945"/>
    </source>
</evidence>
<dbReference type="EMBL" id="CABPSK010000003">
    <property type="protein sequence ID" value="VVE24508.1"/>
    <property type="molecule type" value="Genomic_DNA"/>
</dbReference>
<dbReference type="InterPro" id="IPR036661">
    <property type="entry name" value="Luciferase-like_sf"/>
</dbReference>
<sequence length="377" mass="41196">MRAQTLPLPVPPGPRAALTELHGINAMTQTRNRIKLSVLDQTPVIHGHTAADAIAATVELAQAADELGYTRYWCAEHHGLRGVANPAPEVMIARLASVTKRLRVGSGGVMLPYYSPFKLAEQFLMLEALFPNRIDLGVGRAPGGDMRTARAVAKGPYDAGEHFPQQVAELAGLFDGTLADDHPYRGVLLQPAIETRPELWVLGSSEFGGLLAAQLGLRYCFAHFINAHYGHRVTEAYRERFTPGQLDKPYCSVALFVICADTDAEAEALEAGVDLRRVQMAYGMNEPIPSLEQGADAKPQYRERELSVIAREKPRSIIGTPERVTARVLELQEQFDADEIIVLTVAGSYRARLRSHELLAQAFSLSATDPPVNATPD</sequence>
<dbReference type="Proteomes" id="UP000366945">
    <property type="component" value="Unassembled WGS sequence"/>
</dbReference>
<evidence type="ECO:0000256" key="1">
    <source>
        <dbReference type="ARBA" id="ARBA00007789"/>
    </source>
</evidence>
<keyword evidence="5" id="KW-1185">Reference proteome</keyword>
<evidence type="ECO:0000313" key="4">
    <source>
        <dbReference type="EMBL" id="VVE24508.1"/>
    </source>
</evidence>
<gene>
    <name evidence="4" type="ORF">PPN31114_03316</name>
</gene>
<comment type="similarity">
    <text evidence="1">To bacterial alkanal monooxygenase alpha and beta chains.</text>
</comment>
<name>A0A5E4WIQ0_9BURK</name>
<dbReference type="InterPro" id="IPR050766">
    <property type="entry name" value="Bact_Lucif_Oxidored"/>
</dbReference>
<dbReference type="AlphaFoldDB" id="A0A5E4WIQ0"/>
<dbReference type="CDD" id="cd00347">
    <property type="entry name" value="Flavin_utilizing_monoxygenases"/>
    <property type="match status" value="1"/>
</dbReference>
<organism evidence="4 5">
    <name type="scientific">Pandoraea pneumonica</name>
    <dbReference type="NCBI Taxonomy" id="2508299"/>
    <lineage>
        <taxon>Bacteria</taxon>
        <taxon>Pseudomonadati</taxon>
        <taxon>Pseudomonadota</taxon>
        <taxon>Betaproteobacteria</taxon>
        <taxon>Burkholderiales</taxon>
        <taxon>Burkholderiaceae</taxon>
        <taxon>Pandoraea</taxon>
    </lineage>
</organism>
<dbReference type="InterPro" id="IPR011251">
    <property type="entry name" value="Luciferase-like_dom"/>
</dbReference>